<evidence type="ECO:0000256" key="1">
    <source>
        <dbReference type="ARBA" id="ARBA00022490"/>
    </source>
</evidence>
<dbReference type="GO" id="GO:0009264">
    <property type="term" value="P:deoxyribonucleotide catabolic process"/>
    <property type="evidence" value="ECO:0007669"/>
    <property type="project" value="UniProtKB-UniRule"/>
</dbReference>
<dbReference type="GO" id="GO:0004139">
    <property type="term" value="F:deoxyribose-phosphate aldolase activity"/>
    <property type="evidence" value="ECO:0007669"/>
    <property type="project" value="UniProtKB-UniRule"/>
</dbReference>
<sequence length="239" mass="26473">MIKIDLKSIPKNQEELARRIDHTVLKIDEKKNGIIRGLEEAEKYSFRSLVIPLCYVKEFSSLSKVPISAVISFPFGQDPLEIKQKQIELAFSNGAKEVDVVINVMSYISGDKSYVENEIKKLSDLTHELGGKVKFIIETGYLDNAGIAELSKMIEKSNGDYIKTSTGFGPRGVNIDDILVIRSAVSREQKIKASGGIRSGIQALLLLAFGANILGASQSVKIVNEYPQALRMFESVYNE</sequence>
<organism evidence="5 6">
    <name type="scientific">Fervidicoccus fontis</name>
    <dbReference type="NCBI Taxonomy" id="683846"/>
    <lineage>
        <taxon>Archaea</taxon>
        <taxon>Thermoproteota</taxon>
        <taxon>Thermoprotei</taxon>
        <taxon>Fervidicoccales</taxon>
        <taxon>Fervidicoccaceae</taxon>
        <taxon>Fervidicoccus</taxon>
    </lineage>
</organism>
<dbReference type="SUPFAM" id="SSF51569">
    <property type="entry name" value="Aldolase"/>
    <property type="match status" value="1"/>
</dbReference>
<dbReference type="Proteomes" id="UP000886076">
    <property type="component" value="Unassembled WGS sequence"/>
</dbReference>
<dbReference type="GO" id="GO:0016052">
    <property type="term" value="P:carbohydrate catabolic process"/>
    <property type="evidence" value="ECO:0007669"/>
    <property type="project" value="TreeGrafter"/>
</dbReference>
<dbReference type="CDD" id="cd00959">
    <property type="entry name" value="DeoC"/>
    <property type="match status" value="1"/>
</dbReference>
<protein>
    <recommendedName>
        <fullName evidence="2">Deoxyribose-phosphate aldolase</fullName>
        <ecNumber evidence="2">4.1.2.4</ecNumber>
    </recommendedName>
</protein>
<dbReference type="PANTHER" id="PTHR10889">
    <property type="entry name" value="DEOXYRIBOSE-PHOSPHATE ALDOLASE"/>
    <property type="match status" value="1"/>
</dbReference>
<dbReference type="EC" id="4.1.2.4" evidence="2"/>
<evidence type="ECO:0000256" key="2">
    <source>
        <dbReference type="NCBIfam" id="TIGR00126"/>
    </source>
</evidence>
<evidence type="ECO:0000313" key="4">
    <source>
        <dbReference type="EMBL" id="MBE9391323.1"/>
    </source>
</evidence>
<gene>
    <name evidence="5" type="primary">deoC</name>
    <name evidence="5" type="ORF">C0188_03205</name>
    <name evidence="3" type="ORF">ENO39_02925</name>
    <name evidence="4" type="ORF">IOK49_04455</name>
</gene>
<dbReference type="PANTHER" id="PTHR10889:SF1">
    <property type="entry name" value="DEOXYRIBOSE-PHOSPHATE ALDOLASE"/>
    <property type="match status" value="1"/>
</dbReference>
<dbReference type="PIRSF" id="PIRSF001357">
    <property type="entry name" value="DeoC"/>
    <property type="match status" value="1"/>
</dbReference>
<dbReference type="SMART" id="SM01133">
    <property type="entry name" value="DeoC"/>
    <property type="match status" value="1"/>
</dbReference>
<name>A0A2J6N248_9CREN</name>
<dbReference type="AlphaFoldDB" id="A0A2J6N248"/>
<evidence type="ECO:0000313" key="3">
    <source>
        <dbReference type="EMBL" id="HEW63994.1"/>
    </source>
</evidence>
<proteinExistence type="predicted"/>
<reference evidence="3" key="2">
    <citation type="journal article" date="2020" name="mSystems">
        <title>Genome- and Community-Level Interaction Insights into Carbon Utilization and Element Cycling Functions of Hydrothermarchaeota in Hydrothermal Sediment.</title>
        <authorList>
            <person name="Zhou Z."/>
            <person name="Liu Y."/>
            <person name="Xu W."/>
            <person name="Pan J."/>
            <person name="Luo Z.H."/>
            <person name="Li M."/>
        </authorList>
    </citation>
    <scope>NUCLEOTIDE SEQUENCE [LARGE SCALE GENOMIC DNA]</scope>
    <source>
        <strain evidence="3">SpSt-1261</strain>
    </source>
</reference>
<keyword evidence="3" id="KW-0456">Lyase</keyword>
<reference evidence="5 6" key="1">
    <citation type="submission" date="2018-01" db="EMBL/GenBank/DDBJ databases">
        <title>Metagenomic assembled genomes from two thermal pools in the Uzon Caldera, Kamchatka, Russia.</title>
        <authorList>
            <person name="Wilkins L."/>
            <person name="Ettinger C."/>
        </authorList>
    </citation>
    <scope>NUCLEOTIDE SEQUENCE [LARGE SCALE GENOMIC DNA]</scope>
    <source>
        <strain evidence="5">ZAV-06</strain>
    </source>
</reference>
<evidence type="ECO:0000313" key="6">
    <source>
        <dbReference type="Proteomes" id="UP000237153"/>
    </source>
</evidence>
<dbReference type="Proteomes" id="UP000652307">
    <property type="component" value="Unassembled WGS sequence"/>
</dbReference>
<dbReference type="InterPro" id="IPR002915">
    <property type="entry name" value="DeoC/FbaB/LacD_aldolase"/>
</dbReference>
<dbReference type="EMBL" id="JADEZV010000002">
    <property type="protein sequence ID" value="MBE9391323.1"/>
    <property type="molecule type" value="Genomic_DNA"/>
</dbReference>
<dbReference type="EMBL" id="PNIM01000015">
    <property type="protein sequence ID" value="PMB75415.1"/>
    <property type="molecule type" value="Genomic_DNA"/>
</dbReference>
<evidence type="ECO:0000313" key="5">
    <source>
        <dbReference type="EMBL" id="PMB75415.1"/>
    </source>
</evidence>
<dbReference type="GO" id="GO:0005737">
    <property type="term" value="C:cytoplasm"/>
    <property type="evidence" value="ECO:0007669"/>
    <property type="project" value="InterPro"/>
</dbReference>
<dbReference type="Pfam" id="PF01791">
    <property type="entry name" value="DeoC"/>
    <property type="match status" value="1"/>
</dbReference>
<dbReference type="Proteomes" id="UP000237153">
    <property type="component" value="Unassembled WGS sequence"/>
</dbReference>
<dbReference type="OMA" id="MNACIPP"/>
<accession>A0A2J6N248</accession>
<dbReference type="GeneID" id="12449850"/>
<dbReference type="InterPro" id="IPR013785">
    <property type="entry name" value="Aldolase_TIM"/>
</dbReference>
<dbReference type="NCBIfam" id="TIGR00126">
    <property type="entry name" value="deoC"/>
    <property type="match status" value="1"/>
</dbReference>
<dbReference type="EMBL" id="DSFH01000044">
    <property type="protein sequence ID" value="HEW63994.1"/>
    <property type="molecule type" value="Genomic_DNA"/>
</dbReference>
<comment type="caution">
    <text evidence="5">The sequence shown here is derived from an EMBL/GenBank/DDBJ whole genome shotgun (WGS) entry which is preliminary data.</text>
</comment>
<dbReference type="InterPro" id="IPR011343">
    <property type="entry name" value="DeoC"/>
</dbReference>
<reference evidence="4" key="3">
    <citation type="submission" date="2020-10" db="EMBL/GenBank/DDBJ databases">
        <title>Fervidococcus fontis strain 3639Fd - the first crenarchaeon capable of growth on lipids.</title>
        <authorList>
            <person name="Kochetkova T.V."/>
            <person name="Elcheninov A.G."/>
            <person name="Toschakov S.V."/>
            <person name="Kublanov I.V."/>
        </authorList>
    </citation>
    <scope>NUCLEOTIDE SEQUENCE</scope>
    <source>
        <strain evidence="4">3639Fd</strain>
    </source>
</reference>
<dbReference type="Gene3D" id="3.20.20.70">
    <property type="entry name" value="Aldolase class I"/>
    <property type="match status" value="1"/>
</dbReference>
<dbReference type="RefSeq" id="WP_014557905.1">
    <property type="nucleotide sequence ID" value="NZ_DSFH01000044.1"/>
</dbReference>
<keyword evidence="1" id="KW-0963">Cytoplasm</keyword>